<name>A0A8T5UTC7_9EURY</name>
<sequence length="152" mass="17662">MPSASLTFKIGKDNVYNLYQKIIDGLPDDTILLLDDLAEIYKDNMDIEAPNLTGFLISMHVIEQLGTYDRYIYSEASYFDDVVSGHAVYGPIFSDLQRRWWFWYLQNVLGGEYENRTDGRQPGNDYPTRAYHNAQSAIDYRLHEYITNIGRT</sequence>
<gene>
    <name evidence="1" type="ORF">K8N75_13265</name>
</gene>
<reference evidence="2" key="1">
    <citation type="journal article" date="2022" name="Microbiol. Resour. Announc.">
        <title>Draft Genome Sequence of a Methanogenic Archaeon from West Spitsbergen Permafrost.</title>
        <authorList>
            <person name="Trubitsyn V."/>
            <person name="Rivkina E."/>
            <person name="Shcherbakova V."/>
        </authorList>
    </citation>
    <scope>NUCLEOTIDE SEQUENCE [LARGE SCALE GENOMIC DNA]</scope>
    <source>
        <strain evidence="2">VT</strain>
    </source>
</reference>
<dbReference type="Proteomes" id="UP000825933">
    <property type="component" value="Unassembled WGS sequence"/>
</dbReference>
<dbReference type="EMBL" id="JAIOUQ010000017">
    <property type="protein sequence ID" value="MBZ2167008.1"/>
    <property type="molecule type" value="Genomic_DNA"/>
</dbReference>
<protein>
    <submittedName>
        <fullName evidence="1">Uncharacterized protein</fullName>
    </submittedName>
</protein>
<keyword evidence="2" id="KW-1185">Reference proteome</keyword>
<accession>A0A8T5UTC7</accession>
<dbReference type="RefSeq" id="WP_223792547.1">
    <property type="nucleotide sequence ID" value="NZ_JAIOUQ010000017.1"/>
</dbReference>
<evidence type="ECO:0000313" key="1">
    <source>
        <dbReference type="EMBL" id="MBZ2167008.1"/>
    </source>
</evidence>
<evidence type="ECO:0000313" key="2">
    <source>
        <dbReference type="Proteomes" id="UP000825933"/>
    </source>
</evidence>
<organism evidence="1 2">
    <name type="scientific">Methanobacterium spitsbergense</name>
    <dbReference type="NCBI Taxonomy" id="2874285"/>
    <lineage>
        <taxon>Archaea</taxon>
        <taxon>Methanobacteriati</taxon>
        <taxon>Methanobacteriota</taxon>
        <taxon>Methanomada group</taxon>
        <taxon>Methanobacteria</taxon>
        <taxon>Methanobacteriales</taxon>
        <taxon>Methanobacteriaceae</taxon>
        <taxon>Methanobacterium</taxon>
    </lineage>
</organism>
<dbReference type="AlphaFoldDB" id="A0A8T5UTC7"/>
<proteinExistence type="predicted"/>
<comment type="caution">
    <text evidence="1">The sequence shown here is derived from an EMBL/GenBank/DDBJ whole genome shotgun (WGS) entry which is preliminary data.</text>
</comment>